<dbReference type="InterPro" id="IPR036397">
    <property type="entry name" value="RNaseH_sf"/>
</dbReference>
<evidence type="ECO:0000313" key="2">
    <source>
        <dbReference type="Proteomes" id="UP000499080"/>
    </source>
</evidence>
<evidence type="ECO:0000313" key="1">
    <source>
        <dbReference type="EMBL" id="GBM81619.1"/>
    </source>
</evidence>
<comment type="caution">
    <text evidence="1">The sequence shown here is derived from an EMBL/GenBank/DDBJ whole genome shotgun (WGS) entry which is preliminary data.</text>
</comment>
<gene>
    <name evidence="1" type="ORF">AVEN_82347_1</name>
</gene>
<dbReference type="AlphaFoldDB" id="A0A4Y2IWL1"/>
<dbReference type="PANTHER" id="PTHR47326">
    <property type="entry name" value="TRANSPOSABLE ELEMENT TC3 TRANSPOSASE-LIKE PROTEIN"/>
    <property type="match status" value="1"/>
</dbReference>
<dbReference type="Gene3D" id="3.30.420.10">
    <property type="entry name" value="Ribonuclease H-like superfamily/Ribonuclease H"/>
    <property type="match status" value="1"/>
</dbReference>
<dbReference type="OrthoDB" id="8010911at2759"/>
<name>A0A4Y2IWL1_ARAVE</name>
<accession>A0A4Y2IWL1</accession>
<evidence type="ECO:0008006" key="3">
    <source>
        <dbReference type="Google" id="ProtNLM"/>
    </source>
</evidence>
<dbReference type="Proteomes" id="UP000499080">
    <property type="component" value="Unassembled WGS sequence"/>
</dbReference>
<organism evidence="1 2">
    <name type="scientific">Araneus ventricosus</name>
    <name type="common">Orbweaver spider</name>
    <name type="synonym">Epeira ventricosa</name>
    <dbReference type="NCBI Taxonomy" id="182803"/>
    <lineage>
        <taxon>Eukaryota</taxon>
        <taxon>Metazoa</taxon>
        <taxon>Ecdysozoa</taxon>
        <taxon>Arthropoda</taxon>
        <taxon>Chelicerata</taxon>
        <taxon>Arachnida</taxon>
        <taxon>Araneae</taxon>
        <taxon>Araneomorphae</taxon>
        <taxon>Entelegynae</taxon>
        <taxon>Araneoidea</taxon>
        <taxon>Araneidae</taxon>
        <taxon>Araneus</taxon>
    </lineage>
</organism>
<protein>
    <recommendedName>
        <fullName evidence="3">Tc1-like transposase DDE domain-containing protein</fullName>
    </recommendedName>
</protein>
<proteinExistence type="predicted"/>
<dbReference type="EMBL" id="BGPR01002956">
    <property type="protein sequence ID" value="GBM81619.1"/>
    <property type="molecule type" value="Genomic_DNA"/>
</dbReference>
<dbReference type="GO" id="GO:0003676">
    <property type="term" value="F:nucleic acid binding"/>
    <property type="evidence" value="ECO:0007669"/>
    <property type="project" value="InterPro"/>
</dbReference>
<sequence>MFDNVGRPLSFKTPEKIEKTNQVFERSPRTSIRKAAQQTVNSARYVEALRNQFIKAIQSEPDFESMWFMQDGATPHPTTEVFDRLEKHFNELILALGYPKSKNMGIDWLPYSPDLNPCDSFWWGYIRDKVYDGNP</sequence>
<keyword evidence="2" id="KW-1185">Reference proteome</keyword>
<dbReference type="PANTHER" id="PTHR47326:SF1">
    <property type="entry name" value="HTH PSQ-TYPE DOMAIN-CONTAINING PROTEIN"/>
    <property type="match status" value="1"/>
</dbReference>
<reference evidence="1 2" key="1">
    <citation type="journal article" date="2019" name="Sci. Rep.">
        <title>Orb-weaving spider Araneus ventricosus genome elucidates the spidroin gene catalogue.</title>
        <authorList>
            <person name="Kono N."/>
            <person name="Nakamura H."/>
            <person name="Ohtoshi R."/>
            <person name="Moran D.A.P."/>
            <person name="Shinohara A."/>
            <person name="Yoshida Y."/>
            <person name="Fujiwara M."/>
            <person name="Mori M."/>
            <person name="Tomita M."/>
            <person name="Arakawa K."/>
        </authorList>
    </citation>
    <scope>NUCLEOTIDE SEQUENCE [LARGE SCALE GENOMIC DNA]</scope>
</reference>